<dbReference type="AlphaFoldDB" id="A0A315YYL2"/>
<feature type="domain" description="HTH luxR-type" evidence="4">
    <location>
        <begin position="180"/>
        <end position="245"/>
    </location>
</feature>
<keyword evidence="1" id="KW-0805">Transcription regulation</keyword>
<dbReference type="PRINTS" id="PR00038">
    <property type="entry name" value="HTHLUXR"/>
</dbReference>
<dbReference type="GO" id="GO:0006355">
    <property type="term" value="P:regulation of DNA-templated transcription"/>
    <property type="evidence" value="ECO:0007669"/>
    <property type="project" value="InterPro"/>
</dbReference>
<reference evidence="5 6" key="1">
    <citation type="submission" date="2018-03" db="EMBL/GenBank/DDBJ databases">
        <title>Genomic Encyclopedia of Archaeal and Bacterial Type Strains, Phase II (KMG-II): from individual species to whole genera.</title>
        <authorList>
            <person name="Goeker M."/>
        </authorList>
    </citation>
    <scope>NUCLEOTIDE SEQUENCE [LARGE SCALE GENOMIC DNA]</scope>
    <source>
        <strain evidence="5 6">DSM 28229</strain>
    </source>
</reference>
<evidence type="ECO:0000313" key="6">
    <source>
        <dbReference type="Proteomes" id="UP000245535"/>
    </source>
</evidence>
<dbReference type="GO" id="GO:0003677">
    <property type="term" value="F:DNA binding"/>
    <property type="evidence" value="ECO:0007669"/>
    <property type="project" value="UniProtKB-KW"/>
</dbReference>
<dbReference type="SMART" id="SM00421">
    <property type="entry name" value="HTH_LUXR"/>
    <property type="match status" value="1"/>
</dbReference>
<keyword evidence="6" id="KW-1185">Reference proteome</keyword>
<keyword evidence="3" id="KW-0804">Transcription</keyword>
<dbReference type="Proteomes" id="UP000245535">
    <property type="component" value="Unassembled WGS sequence"/>
</dbReference>
<evidence type="ECO:0000313" key="5">
    <source>
        <dbReference type="EMBL" id="PWJ34979.1"/>
    </source>
</evidence>
<sequence length="247" mass="28699">MNEQLFKDSTESYLEERNESGIILPNIDYVDPFGKEQIIKPTLEFNYLNGETRFNKEQKIAGYTITELNSFLDLFDLMDKESYDKNARLAQQSFEWVNDVSTSTNDIFVAKLQAIATLKGKHGKIYHYKRTVVDNGRKNGIMTHSVSYWEDITYLKPKTLDHLICEIKGIGTLDLNEQEINYFQKIFTNREREILGFINRGFNSNEISRTLNISPHTVKTHRKNMLKKLDVSNSAQLLLKSREMGLI</sequence>
<dbReference type="PROSITE" id="PS00622">
    <property type="entry name" value="HTH_LUXR_1"/>
    <property type="match status" value="1"/>
</dbReference>
<evidence type="ECO:0000256" key="3">
    <source>
        <dbReference type="ARBA" id="ARBA00023163"/>
    </source>
</evidence>
<evidence type="ECO:0000256" key="2">
    <source>
        <dbReference type="ARBA" id="ARBA00023125"/>
    </source>
</evidence>
<dbReference type="CDD" id="cd06170">
    <property type="entry name" value="LuxR_C_like"/>
    <property type="match status" value="1"/>
</dbReference>
<evidence type="ECO:0000256" key="1">
    <source>
        <dbReference type="ARBA" id="ARBA00023015"/>
    </source>
</evidence>
<dbReference type="Gene3D" id="1.10.10.10">
    <property type="entry name" value="Winged helix-like DNA-binding domain superfamily/Winged helix DNA-binding domain"/>
    <property type="match status" value="1"/>
</dbReference>
<dbReference type="PANTHER" id="PTHR44688">
    <property type="entry name" value="DNA-BINDING TRANSCRIPTIONAL ACTIVATOR DEVR_DOSR"/>
    <property type="match status" value="1"/>
</dbReference>
<dbReference type="SUPFAM" id="SSF46894">
    <property type="entry name" value="C-terminal effector domain of the bipartite response regulators"/>
    <property type="match status" value="1"/>
</dbReference>
<comment type="caution">
    <text evidence="5">The sequence shown here is derived from an EMBL/GenBank/DDBJ whole genome shotgun (WGS) entry which is preliminary data.</text>
</comment>
<keyword evidence="2" id="KW-0238">DNA-binding</keyword>
<dbReference type="InterPro" id="IPR036388">
    <property type="entry name" value="WH-like_DNA-bd_sf"/>
</dbReference>
<evidence type="ECO:0000259" key="4">
    <source>
        <dbReference type="PROSITE" id="PS50043"/>
    </source>
</evidence>
<dbReference type="EMBL" id="QGDO01000010">
    <property type="protein sequence ID" value="PWJ34979.1"/>
    <property type="molecule type" value="Genomic_DNA"/>
</dbReference>
<dbReference type="Pfam" id="PF00196">
    <property type="entry name" value="GerE"/>
    <property type="match status" value="1"/>
</dbReference>
<dbReference type="PROSITE" id="PS50043">
    <property type="entry name" value="HTH_LUXR_2"/>
    <property type="match status" value="1"/>
</dbReference>
<dbReference type="InterPro" id="IPR016032">
    <property type="entry name" value="Sig_transdc_resp-reg_C-effctor"/>
</dbReference>
<accession>A0A315YYL2</accession>
<name>A0A315YYL2_SEDFL</name>
<proteinExistence type="predicted"/>
<dbReference type="RefSeq" id="WP_211323972.1">
    <property type="nucleotide sequence ID" value="NZ_QGDO01000010.1"/>
</dbReference>
<organism evidence="5 6">
    <name type="scientific">Sediminitomix flava</name>
    <dbReference type="NCBI Taxonomy" id="379075"/>
    <lineage>
        <taxon>Bacteria</taxon>
        <taxon>Pseudomonadati</taxon>
        <taxon>Bacteroidota</taxon>
        <taxon>Cytophagia</taxon>
        <taxon>Cytophagales</taxon>
        <taxon>Flammeovirgaceae</taxon>
        <taxon>Sediminitomix</taxon>
    </lineage>
</organism>
<dbReference type="PANTHER" id="PTHR44688:SF16">
    <property type="entry name" value="DNA-BINDING TRANSCRIPTIONAL ACTIVATOR DEVR_DOSR"/>
    <property type="match status" value="1"/>
</dbReference>
<protein>
    <submittedName>
        <fullName evidence="5">Regulatory LuxR family protein</fullName>
    </submittedName>
</protein>
<dbReference type="InterPro" id="IPR000792">
    <property type="entry name" value="Tscrpt_reg_LuxR_C"/>
</dbReference>
<gene>
    <name evidence="5" type="ORF">BC781_11020</name>
</gene>